<name>F0VFY9_NEOCL</name>
<keyword evidence="3" id="KW-0547">Nucleotide-binding</keyword>
<dbReference type="PANTHER" id="PTHR43394:SF1">
    <property type="entry name" value="ATP-BINDING CASSETTE SUB-FAMILY B MEMBER 10, MITOCHONDRIAL"/>
    <property type="match status" value="1"/>
</dbReference>
<dbReference type="FunCoup" id="F0VFY9">
    <property type="interactions" value="10"/>
</dbReference>
<dbReference type="VEuPathDB" id="ToxoDB:NCLIV_024210"/>
<gene>
    <name evidence="9" type="ORF">NCLIV_024210</name>
</gene>
<dbReference type="Proteomes" id="UP000007494">
    <property type="component" value="Chromosome VIIb"/>
</dbReference>
<dbReference type="Pfam" id="PF00664">
    <property type="entry name" value="ABC_membrane"/>
    <property type="match status" value="1"/>
</dbReference>
<dbReference type="RefSeq" id="XP_003882665.1">
    <property type="nucleotide sequence ID" value="XM_003882616.1"/>
</dbReference>
<dbReference type="PROSITE" id="PS00211">
    <property type="entry name" value="ABC_TRANSPORTER_1"/>
    <property type="match status" value="1"/>
</dbReference>
<keyword evidence="5" id="KW-1133">Transmembrane helix</keyword>
<dbReference type="AlphaFoldDB" id="F0VFY9"/>
<keyword evidence="2" id="KW-0812">Transmembrane</keyword>
<keyword evidence="4 9" id="KW-0067">ATP-binding</keyword>
<proteinExistence type="predicted"/>
<keyword evidence="10" id="KW-1185">Reference proteome</keyword>
<evidence type="ECO:0000313" key="10">
    <source>
        <dbReference type="Proteomes" id="UP000007494"/>
    </source>
</evidence>
<sequence length="540" mass="56460">MRRASPSGRRDILSATLPPGDNAEVTQTSRILIDLSFGIRCAISASIGVIAASSLAPTSFLLSLLLPTAAAGFLLRATAKRSRQLQSAQTRALSSTLAHASQVLQNRKSVRSLNAEAFEIAKFHAGLEGVYKVARRSAVAVGARHGLVFALGGGFLLHVIQRAGSFISAGALSLGDVTALAMYCVMAGSSLQGCVTAYGDIQRTLGTAGKVLSAISDASDDKEPRRGAKHAHLGSPLPPLLAASSSLVDAAQGGLDGGDKGMAVTFNDVHFAYPDRPGQPVLRGVDLHVPPGAFLGILGPSGSGKSTVATLLLRLYDPVEGEILLDGTPTGRLDAQRVRSLITPVTQENLLLATSVKENVEYAVRANDVLTGAKTPIPDLEGRVGEACALAAVSEFAAHLPRQLDTVLDEKALSLSGGQRQRICLARALCRLIPSSSLSSSSGLSRVSLGEEGRPRLLLLDEATSALDVPTERLVLGHIKQALAGRTAIFITHRLSVLDYVDHVAVMSEGRVVQSGEKAAVLADPCKELRHILNCNASCN</sequence>
<accession>F0VFY9</accession>
<evidence type="ECO:0000256" key="5">
    <source>
        <dbReference type="ARBA" id="ARBA00022989"/>
    </source>
</evidence>
<dbReference type="OrthoDB" id="333517at2759"/>
<dbReference type="InParanoid" id="F0VFY9"/>
<comment type="subcellular location">
    <subcellularLocation>
        <location evidence="1">Membrane</location>
        <topology evidence="1">Multi-pass membrane protein</topology>
    </subcellularLocation>
</comment>
<dbReference type="GeneID" id="13444878"/>
<dbReference type="SUPFAM" id="SSF52540">
    <property type="entry name" value="P-loop containing nucleoside triphosphate hydrolases"/>
    <property type="match status" value="1"/>
</dbReference>
<evidence type="ECO:0000256" key="2">
    <source>
        <dbReference type="ARBA" id="ARBA00022692"/>
    </source>
</evidence>
<dbReference type="OMA" id="FACATEF"/>
<dbReference type="SUPFAM" id="SSF90123">
    <property type="entry name" value="ABC transporter transmembrane region"/>
    <property type="match status" value="1"/>
</dbReference>
<protein>
    <submittedName>
        <fullName evidence="9">Putative ATP-binding cassette</fullName>
    </submittedName>
</protein>
<dbReference type="GO" id="GO:0016887">
    <property type="term" value="F:ATP hydrolysis activity"/>
    <property type="evidence" value="ECO:0007669"/>
    <property type="project" value="InterPro"/>
</dbReference>
<dbReference type="GO" id="GO:0005743">
    <property type="term" value="C:mitochondrial inner membrane"/>
    <property type="evidence" value="ECO:0007669"/>
    <property type="project" value="TreeGrafter"/>
</dbReference>
<organism evidence="9 10">
    <name type="scientific">Neospora caninum (strain Liverpool)</name>
    <dbReference type="NCBI Taxonomy" id="572307"/>
    <lineage>
        <taxon>Eukaryota</taxon>
        <taxon>Sar</taxon>
        <taxon>Alveolata</taxon>
        <taxon>Apicomplexa</taxon>
        <taxon>Conoidasida</taxon>
        <taxon>Coccidia</taxon>
        <taxon>Eucoccidiorida</taxon>
        <taxon>Eimeriorina</taxon>
        <taxon>Sarcocystidae</taxon>
        <taxon>Neospora</taxon>
    </lineage>
</organism>
<dbReference type="Pfam" id="PF00005">
    <property type="entry name" value="ABC_tran"/>
    <property type="match status" value="1"/>
</dbReference>
<dbReference type="InterPro" id="IPR011527">
    <property type="entry name" value="ABC1_TM_dom"/>
</dbReference>
<dbReference type="InterPro" id="IPR039421">
    <property type="entry name" value="Type_1_exporter"/>
</dbReference>
<evidence type="ECO:0000256" key="6">
    <source>
        <dbReference type="ARBA" id="ARBA00023136"/>
    </source>
</evidence>
<dbReference type="GO" id="GO:0005524">
    <property type="term" value="F:ATP binding"/>
    <property type="evidence" value="ECO:0007669"/>
    <property type="project" value="UniProtKB-KW"/>
</dbReference>
<dbReference type="InterPro" id="IPR017871">
    <property type="entry name" value="ABC_transporter-like_CS"/>
</dbReference>
<dbReference type="PROSITE" id="PS50893">
    <property type="entry name" value="ABC_TRANSPORTER_2"/>
    <property type="match status" value="1"/>
</dbReference>
<evidence type="ECO:0000259" key="7">
    <source>
        <dbReference type="PROSITE" id="PS50893"/>
    </source>
</evidence>
<evidence type="ECO:0000256" key="3">
    <source>
        <dbReference type="ARBA" id="ARBA00022741"/>
    </source>
</evidence>
<dbReference type="eggNOG" id="KOG0058">
    <property type="taxonomic scope" value="Eukaryota"/>
</dbReference>
<feature type="domain" description="ABC transporter" evidence="7">
    <location>
        <begin position="264"/>
        <end position="534"/>
    </location>
</feature>
<reference evidence="10" key="1">
    <citation type="journal article" date="2012" name="PLoS Pathog.">
        <title>Comparative genomics of the apicomplexan parasites Toxoplasma gondii and Neospora caninum: Coccidia differing in host range and transmission strategy.</title>
        <authorList>
            <person name="Reid A.J."/>
            <person name="Vermont S.J."/>
            <person name="Cotton J.A."/>
            <person name="Harris D."/>
            <person name="Hill-Cawthorne G.A."/>
            <person name="Konen-Waisman S."/>
            <person name="Latham S.M."/>
            <person name="Mourier T."/>
            <person name="Norton R."/>
            <person name="Quail M.A."/>
            <person name="Sanders M."/>
            <person name="Shanmugam D."/>
            <person name="Sohal A."/>
            <person name="Wasmuth J.D."/>
            <person name="Brunk B."/>
            <person name="Grigg M.E."/>
            <person name="Howard J.C."/>
            <person name="Parkinson J."/>
            <person name="Roos D.S."/>
            <person name="Trees A.J."/>
            <person name="Berriman M."/>
            <person name="Pain A."/>
            <person name="Wastling J.M."/>
        </authorList>
    </citation>
    <scope>NUCLEOTIDE SEQUENCE [LARGE SCALE GENOMIC DNA]</scope>
    <source>
        <strain evidence="10">Liverpool</strain>
    </source>
</reference>
<dbReference type="InterPro" id="IPR027417">
    <property type="entry name" value="P-loop_NTPase"/>
</dbReference>
<dbReference type="PROSITE" id="PS50929">
    <property type="entry name" value="ABC_TM1F"/>
    <property type="match status" value="1"/>
</dbReference>
<dbReference type="InterPro" id="IPR003439">
    <property type="entry name" value="ABC_transporter-like_ATP-bd"/>
</dbReference>
<dbReference type="SMART" id="SM00382">
    <property type="entry name" value="AAA"/>
    <property type="match status" value="1"/>
</dbReference>
<dbReference type="PANTHER" id="PTHR43394">
    <property type="entry name" value="ATP-DEPENDENT PERMEASE MDL1, MITOCHONDRIAL"/>
    <property type="match status" value="1"/>
</dbReference>
<dbReference type="EMBL" id="FR823389">
    <property type="protein sequence ID" value="CBZ52633.1"/>
    <property type="molecule type" value="Genomic_DNA"/>
</dbReference>
<evidence type="ECO:0000256" key="1">
    <source>
        <dbReference type="ARBA" id="ARBA00004141"/>
    </source>
</evidence>
<keyword evidence="6" id="KW-0472">Membrane</keyword>
<dbReference type="GO" id="GO:0015421">
    <property type="term" value="F:ABC-type oligopeptide transporter activity"/>
    <property type="evidence" value="ECO:0007669"/>
    <property type="project" value="TreeGrafter"/>
</dbReference>
<evidence type="ECO:0000256" key="4">
    <source>
        <dbReference type="ARBA" id="ARBA00022840"/>
    </source>
</evidence>
<dbReference type="Gene3D" id="3.40.50.300">
    <property type="entry name" value="P-loop containing nucleotide triphosphate hydrolases"/>
    <property type="match status" value="1"/>
</dbReference>
<dbReference type="InterPro" id="IPR036640">
    <property type="entry name" value="ABC1_TM_sf"/>
</dbReference>
<dbReference type="GO" id="GO:0090374">
    <property type="term" value="P:oligopeptide export from mitochondrion"/>
    <property type="evidence" value="ECO:0007669"/>
    <property type="project" value="TreeGrafter"/>
</dbReference>
<evidence type="ECO:0000313" key="9">
    <source>
        <dbReference type="EMBL" id="CBZ52633.1"/>
    </source>
</evidence>
<evidence type="ECO:0000259" key="8">
    <source>
        <dbReference type="PROSITE" id="PS50929"/>
    </source>
</evidence>
<dbReference type="InterPro" id="IPR003593">
    <property type="entry name" value="AAA+_ATPase"/>
</dbReference>
<feature type="domain" description="ABC transmembrane type-1" evidence="8">
    <location>
        <begin position="25"/>
        <end position="203"/>
    </location>
</feature>
<dbReference type="Gene3D" id="1.20.1560.10">
    <property type="entry name" value="ABC transporter type 1, transmembrane domain"/>
    <property type="match status" value="1"/>
</dbReference>